<protein>
    <recommendedName>
        <fullName evidence="3">CN hydrolase domain-containing protein</fullName>
    </recommendedName>
</protein>
<proteinExistence type="predicted"/>
<name>A0A5C7J5W7_9BACT</name>
<dbReference type="Gene3D" id="3.60.110.10">
    <property type="entry name" value="Carbon-nitrogen hydrolase"/>
    <property type="match status" value="1"/>
</dbReference>
<dbReference type="AlphaFoldDB" id="A0A5C7J5W7"/>
<evidence type="ECO:0000313" key="2">
    <source>
        <dbReference type="Proteomes" id="UP000321026"/>
    </source>
</evidence>
<organism evidence="1 2">
    <name type="scientific">Candidatus Dojkabacteria bacterium</name>
    <dbReference type="NCBI Taxonomy" id="2099670"/>
    <lineage>
        <taxon>Bacteria</taxon>
        <taxon>Candidatus Dojkabacteria</taxon>
    </lineage>
</organism>
<gene>
    <name evidence="1" type="ORF">E6Q11_03645</name>
</gene>
<sequence length="310" mass="35088">MSAPQYEEVTVGVGASDLHDSIQIALANVPVDQKNMEASYLGSPRVGRARLKPFTNLLNEVSQYRSNSKRRIDLIVFPEVSIPHAWETMLATWVRRHRIGVVCGLEHSVSNSGQALNEVLALLPYQTSSGHWACVPVRRLKRFYSPAEEFILKNEHLEVPKSKSSRYHLFRWRGASFAIYNCFELASIEDRTIFKGHVDFIVATEFNRDTNYFSNIVESAARDLHCYIVQVNDSGFGDSRVVCPSKSDFMNPVRIKGGDNLTFLTTSLNLTALRSHQRKGYGLQKDAKEFKPTPPDFPRAALRKRIDLGK</sequence>
<dbReference type="SUPFAM" id="SSF56317">
    <property type="entry name" value="Carbon-nitrogen hydrolase"/>
    <property type="match status" value="1"/>
</dbReference>
<dbReference type="InterPro" id="IPR036526">
    <property type="entry name" value="C-N_Hydrolase_sf"/>
</dbReference>
<reference evidence="1 2" key="1">
    <citation type="submission" date="2018-09" db="EMBL/GenBank/DDBJ databases">
        <title>Metagenome Assembled Genomes from an Advanced Water Purification Facility.</title>
        <authorList>
            <person name="Stamps B.W."/>
            <person name="Spear J.R."/>
        </authorList>
    </citation>
    <scope>NUCLEOTIDE SEQUENCE [LARGE SCALE GENOMIC DNA]</scope>
    <source>
        <strain evidence="1">Bin_63_2</strain>
    </source>
</reference>
<evidence type="ECO:0008006" key="3">
    <source>
        <dbReference type="Google" id="ProtNLM"/>
    </source>
</evidence>
<dbReference type="EMBL" id="SSDS01000058">
    <property type="protein sequence ID" value="TXG76975.1"/>
    <property type="molecule type" value="Genomic_DNA"/>
</dbReference>
<evidence type="ECO:0000313" key="1">
    <source>
        <dbReference type="EMBL" id="TXG76975.1"/>
    </source>
</evidence>
<comment type="caution">
    <text evidence="1">The sequence shown here is derived from an EMBL/GenBank/DDBJ whole genome shotgun (WGS) entry which is preliminary data.</text>
</comment>
<accession>A0A5C7J5W7</accession>
<dbReference type="Proteomes" id="UP000321026">
    <property type="component" value="Unassembled WGS sequence"/>
</dbReference>